<evidence type="ECO:0000313" key="1">
    <source>
        <dbReference type="EMBL" id="CAG8516224.1"/>
    </source>
</evidence>
<name>A0A9N9A349_9GLOM</name>
<gene>
    <name evidence="1" type="ORF">PBRASI_LOCUS3379</name>
</gene>
<reference evidence="1" key="1">
    <citation type="submission" date="2021-06" db="EMBL/GenBank/DDBJ databases">
        <authorList>
            <person name="Kallberg Y."/>
            <person name="Tangrot J."/>
            <person name="Rosling A."/>
        </authorList>
    </citation>
    <scope>NUCLEOTIDE SEQUENCE</scope>
    <source>
        <strain evidence="1">BR232B</strain>
    </source>
</reference>
<dbReference type="Proteomes" id="UP000789739">
    <property type="component" value="Unassembled WGS sequence"/>
</dbReference>
<comment type="caution">
    <text evidence="1">The sequence shown here is derived from an EMBL/GenBank/DDBJ whole genome shotgun (WGS) entry which is preliminary data.</text>
</comment>
<organism evidence="1 2">
    <name type="scientific">Paraglomus brasilianum</name>
    <dbReference type="NCBI Taxonomy" id="144538"/>
    <lineage>
        <taxon>Eukaryota</taxon>
        <taxon>Fungi</taxon>
        <taxon>Fungi incertae sedis</taxon>
        <taxon>Mucoromycota</taxon>
        <taxon>Glomeromycotina</taxon>
        <taxon>Glomeromycetes</taxon>
        <taxon>Paraglomerales</taxon>
        <taxon>Paraglomeraceae</taxon>
        <taxon>Paraglomus</taxon>
    </lineage>
</organism>
<accession>A0A9N9A349</accession>
<dbReference type="EMBL" id="CAJVPI010000302">
    <property type="protein sequence ID" value="CAG8516224.1"/>
    <property type="molecule type" value="Genomic_DNA"/>
</dbReference>
<evidence type="ECO:0000313" key="2">
    <source>
        <dbReference type="Proteomes" id="UP000789739"/>
    </source>
</evidence>
<keyword evidence="2" id="KW-1185">Reference proteome</keyword>
<protein>
    <submittedName>
        <fullName evidence="1">9083_t:CDS:1</fullName>
    </submittedName>
</protein>
<proteinExistence type="predicted"/>
<sequence length="61" mass="6878">MYRLAHDNNPDHHLPHPALPTPYTWYPQYCHKTTSSIPVVKPSTISPMLAAADTLPNVEQL</sequence>
<dbReference type="AlphaFoldDB" id="A0A9N9A349"/>